<protein>
    <submittedName>
        <fullName evidence="2">DinB family protein</fullName>
    </submittedName>
</protein>
<dbReference type="SUPFAM" id="SSF109854">
    <property type="entry name" value="DinB/YfiT-like putative metalloenzymes"/>
    <property type="match status" value="1"/>
</dbReference>
<organism evidence="2 3">
    <name type="scientific">Pontibacter mangrovi</name>
    <dbReference type="NCBI Taxonomy" id="2589816"/>
    <lineage>
        <taxon>Bacteria</taxon>
        <taxon>Pseudomonadati</taxon>
        <taxon>Bacteroidota</taxon>
        <taxon>Cytophagia</taxon>
        <taxon>Cytophagales</taxon>
        <taxon>Hymenobacteraceae</taxon>
        <taxon>Pontibacter</taxon>
    </lineage>
</organism>
<dbReference type="Pfam" id="PF12867">
    <property type="entry name" value="DinB_2"/>
    <property type="match status" value="1"/>
</dbReference>
<dbReference type="EMBL" id="VFRQ01000013">
    <property type="protein sequence ID" value="TPE42393.1"/>
    <property type="molecule type" value="Genomic_DNA"/>
</dbReference>
<dbReference type="InterPro" id="IPR034660">
    <property type="entry name" value="DinB/YfiT-like"/>
</dbReference>
<evidence type="ECO:0000259" key="1">
    <source>
        <dbReference type="Pfam" id="PF12867"/>
    </source>
</evidence>
<comment type="caution">
    <text evidence="2">The sequence shown here is derived from an EMBL/GenBank/DDBJ whole genome shotgun (WGS) entry which is preliminary data.</text>
</comment>
<dbReference type="InterPro" id="IPR024775">
    <property type="entry name" value="DinB-like"/>
</dbReference>
<feature type="domain" description="DinB-like" evidence="1">
    <location>
        <begin position="9"/>
        <end position="147"/>
    </location>
</feature>
<name>A0A501VXE3_9BACT</name>
<keyword evidence="3" id="KW-1185">Reference proteome</keyword>
<dbReference type="AlphaFoldDB" id="A0A501VXE3"/>
<gene>
    <name evidence="2" type="ORF">FJM65_18380</name>
</gene>
<evidence type="ECO:0000313" key="3">
    <source>
        <dbReference type="Proteomes" id="UP000316727"/>
    </source>
</evidence>
<proteinExistence type="predicted"/>
<evidence type="ECO:0000313" key="2">
    <source>
        <dbReference type="EMBL" id="TPE42393.1"/>
    </source>
</evidence>
<dbReference type="Gene3D" id="1.20.120.450">
    <property type="entry name" value="dinb family like domain"/>
    <property type="match status" value="1"/>
</dbReference>
<dbReference type="Proteomes" id="UP000316727">
    <property type="component" value="Unassembled WGS sequence"/>
</dbReference>
<dbReference type="OrthoDB" id="2599194at2"/>
<dbReference type="RefSeq" id="WP_140623420.1">
    <property type="nucleotide sequence ID" value="NZ_VFRQ01000013.1"/>
</dbReference>
<sequence>MKNVFEPGTTEELLSRLDKLRPDLKPAWGKMSAPQMLAHCNVAYEMVYEDRHPKPGALKRYILRLFVKNIVVGEKPYKQGSPTTPAFKVSHDKDFQAEKERLTHYIRKTQALGPAHFEGRDSHSFGPLTAQEWSNMFYKHLDHHLRQFRV</sequence>
<accession>A0A501VXE3</accession>
<reference evidence="2 3" key="1">
    <citation type="submission" date="2019-06" db="EMBL/GenBank/DDBJ databases">
        <title>A novel bacterium of genus Pontibacter, isolated from marine sediment.</title>
        <authorList>
            <person name="Huang H."/>
            <person name="Mo K."/>
            <person name="Hu Y."/>
        </authorList>
    </citation>
    <scope>NUCLEOTIDE SEQUENCE [LARGE SCALE GENOMIC DNA]</scope>
    <source>
        <strain evidence="2 3">HB172049</strain>
    </source>
</reference>